<dbReference type="GO" id="GO:0043130">
    <property type="term" value="F:ubiquitin binding"/>
    <property type="evidence" value="ECO:0007669"/>
    <property type="project" value="InterPro"/>
</dbReference>
<name>A0A5B7DI81_PORTR</name>
<dbReference type="InterPro" id="IPR001841">
    <property type="entry name" value="Znf_RING"/>
</dbReference>
<dbReference type="SMART" id="SM00184">
    <property type="entry name" value="RING"/>
    <property type="match status" value="1"/>
</dbReference>
<dbReference type="GO" id="GO:0000151">
    <property type="term" value="C:ubiquitin ligase complex"/>
    <property type="evidence" value="ECO:0007669"/>
    <property type="project" value="TreeGrafter"/>
</dbReference>
<dbReference type="GO" id="GO:0016020">
    <property type="term" value="C:membrane"/>
    <property type="evidence" value="ECO:0007669"/>
    <property type="project" value="UniProtKB-SubCell"/>
</dbReference>
<evidence type="ECO:0000256" key="2">
    <source>
        <dbReference type="ARBA" id="ARBA00004906"/>
    </source>
</evidence>
<dbReference type="Proteomes" id="UP000324222">
    <property type="component" value="Unassembled WGS sequence"/>
</dbReference>
<dbReference type="OrthoDB" id="5967113at2759"/>
<keyword evidence="5" id="KW-0479">Metal-binding</keyword>
<comment type="subcellular location">
    <subcellularLocation>
        <location evidence="1">Membrane</location>
        <topology evidence="1">Multi-pass membrane protein</topology>
    </subcellularLocation>
</comment>
<dbReference type="EMBL" id="VSRR010000907">
    <property type="protein sequence ID" value="MPC20759.1"/>
    <property type="molecule type" value="Genomic_DNA"/>
</dbReference>
<feature type="compositionally biased region" description="Low complexity" evidence="11">
    <location>
        <begin position="246"/>
        <end position="262"/>
    </location>
</feature>
<dbReference type="SUPFAM" id="SSF57850">
    <property type="entry name" value="RING/U-box"/>
    <property type="match status" value="1"/>
</dbReference>
<evidence type="ECO:0000256" key="12">
    <source>
        <dbReference type="SAM" id="Phobius"/>
    </source>
</evidence>
<dbReference type="Gene3D" id="1.10.8.10">
    <property type="entry name" value="DNA helicase RuvA subunit, C-terminal domain"/>
    <property type="match status" value="1"/>
</dbReference>
<feature type="transmembrane region" description="Helical" evidence="12">
    <location>
        <begin position="21"/>
        <end position="42"/>
    </location>
</feature>
<feature type="region of interest" description="Disordered" evidence="11">
    <location>
        <begin position="235"/>
        <end position="262"/>
    </location>
</feature>
<dbReference type="SMART" id="SM00546">
    <property type="entry name" value="CUE"/>
    <property type="match status" value="1"/>
</dbReference>
<feature type="transmembrane region" description="Helical" evidence="12">
    <location>
        <begin position="48"/>
        <end position="67"/>
    </location>
</feature>
<evidence type="ECO:0000256" key="10">
    <source>
        <dbReference type="PROSITE-ProRule" id="PRU00175"/>
    </source>
</evidence>
<dbReference type="GO" id="GO:0030968">
    <property type="term" value="P:endoplasmic reticulum unfolded protein response"/>
    <property type="evidence" value="ECO:0007669"/>
    <property type="project" value="TreeGrafter"/>
</dbReference>
<keyword evidence="9 12" id="KW-0472">Membrane</keyword>
<dbReference type="PROSITE" id="PS50089">
    <property type="entry name" value="ZF_RING_2"/>
    <property type="match status" value="1"/>
</dbReference>
<dbReference type="Pfam" id="PF13639">
    <property type="entry name" value="zf-RING_2"/>
    <property type="match status" value="1"/>
</dbReference>
<reference evidence="15 16" key="1">
    <citation type="submission" date="2019-05" db="EMBL/GenBank/DDBJ databases">
        <title>Another draft genome of Portunus trituberculatus and its Hox gene families provides insights of decapod evolution.</title>
        <authorList>
            <person name="Jeong J.-H."/>
            <person name="Song I."/>
            <person name="Kim S."/>
            <person name="Choi T."/>
            <person name="Kim D."/>
            <person name="Ryu S."/>
            <person name="Kim W."/>
        </authorList>
    </citation>
    <scope>NUCLEOTIDE SEQUENCE [LARGE SCALE GENOMIC DNA]</scope>
    <source>
        <tissue evidence="15">Muscle</tissue>
    </source>
</reference>
<evidence type="ECO:0000256" key="4">
    <source>
        <dbReference type="ARBA" id="ARBA00022692"/>
    </source>
</evidence>
<accession>A0A5B7DI81</accession>
<dbReference type="CDD" id="cd14421">
    <property type="entry name" value="CUE_AMFR"/>
    <property type="match status" value="1"/>
</dbReference>
<protein>
    <submittedName>
        <fullName evidence="15">E3 ubiquitin-protein ligase AMFR</fullName>
    </submittedName>
</protein>
<dbReference type="InterPro" id="IPR003892">
    <property type="entry name" value="CUE"/>
</dbReference>
<keyword evidence="3" id="KW-0808">Transferase</keyword>
<evidence type="ECO:0000313" key="15">
    <source>
        <dbReference type="EMBL" id="MPC20759.1"/>
    </source>
</evidence>
<dbReference type="InterPro" id="IPR057992">
    <property type="entry name" value="TPR_SYVN1_N"/>
</dbReference>
<dbReference type="AlphaFoldDB" id="A0A5B7DI81"/>
<proteinExistence type="predicted"/>
<evidence type="ECO:0000256" key="7">
    <source>
        <dbReference type="ARBA" id="ARBA00022833"/>
    </source>
</evidence>
<dbReference type="GO" id="GO:0006511">
    <property type="term" value="P:ubiquitin-dependent protein catabolic process"/>
    <property type="evidence" value="ECO:0007669"/>
    <property type="project" value="TreeGrafter"/>
</dbReference>
<dbReference type="Pfam" id="PF02845">
    <property type="entry name" value="CUE"/>
    <property type="match status" value="1"/>
</dbReference>
<dbReference type="Pfam" id="PF25563">
    <property type="entry name" value="TPR_SYVN1_N"/>
    <property type="match status" value="1"/>
</dbReference>
<feature type="region of interest" description="Disordered" evidence="11">
    <location>
        <begin position="280"/>
        <end position="301"/>
    </location>
</feature>
<evidence type="ECO:0000313" key="16">
    <source>
        <dbReference type="Proteomes" id="UP000324222"/>
    </source>
</evidence>
<dbReference type="PANTHER" id="PTHR15067">
    <property type="entry name" value="E3 UBIQUITIN-PROTEIN LIGASE RNF8"/>
    <property type="match status" value="1"/>
</dbReference>
<dbReference type="GO" id="GO:0070936">
    <property type="term" value="P:protein K48-linked ubiquitination"/>
    <property type="evidence" value="ECO:0007669"/>
    <property type="project" value="TreeGrafter"/>
</dbReference>
<feature type="domain" description="RING-type" evidence="13">
    <location>
        <begin position="172"/>
        <end position="210"/>
    </location>
</feature>
<evidence type="ECO:0000256" key="8">
    <source>
        <dbReference type="ARBA" id="ARBA00022989"/>
    </source>
</evidence>
<dbReference type="GO" id="GO:0008270">
    <property type="term" value="F:zinc ion binding"/>
    <property type="evidence" value="ECO:0007669"/>
    <property type="project" value="UniProtKB-KW"/>
</dbReference>
<organism evidence="15 16">
    <name type="scientific">Portunus trituberculatus</name>
    <name type="common">Swimming crab</name>
    <name type="synonym">Neptunus trituberculatus</name>
    <dbReference type="NCBI Taxonomy" id="210409"/>
    <lineage>
        <taxon>Eukaryota</taxon>
        <taxon>Metazoa</taxon>
        <taxon>Ecdysozoa</taxon>
        <taxon>Arthropoda</taxon>
        <taxon>Crustacea</taxon>
        <taxon>Multicrustacea</taxon>
        <taxon>Malacostraca</taxon>
        <taxon>Eumalacostraca</taxon>
        <taxon>Eucarida</taxon>
        <taxon>Decapoda</taxon>
        <taxon>Pleocyemata</taxon>
        <taxon>Brachyura</taxon>
        <taxon>Eubrachyura</taxon>
        <taxon>Portunoidea</taxon>
        <taxon>Portunidae</taxon>
        <taxon>Portuninae</taxon>
        <taxon>Portunus</taxon>
    </lineage>
</organism>
<comment type="pathway">
    <text evidence="2">Protein modification; protein ubiquitination.</text>
</comment>
<dbReference type="GO" id="GO:0061630">
    <property type="term" value="F:ubiquitin protein ligase activity"/>
    <property type="evidence" value="ECO:0007669"/>
    <property type="project" value="TreeGrafter"/>
</dbReference>
<sequence length="474" mass="53970">MNQLSFSATTPRRTHIRLLGLLSIILTIATFCLFICVVVGCHSGFNTFAFMVAECILLIVRTLYVITRYCIYLWDVTHEGLWEKRGRYVYFTELVFELSELVIDMVHHIHMLVWGNMFLTMASLVICMQLRLLFYQLQHKVKSHRNYLRVLQLMNMYPEVSGADILAEDSTCAICWEHQETGRCLPCSHVFHASCLLAWLHQDLSCPTCRHKLHKPEPNETASLLDGLLPTVEENGLGQDNRVNDAHGAGSPFPSPAAPEGSGTPGWRYVSWLPSFSVEQSHTQLPRHQQASAQPASTSQLDGLARQVQQMFPDVSYSHILEDLRHTHSLEVTIDNILEQRLVNPPPMFTSHNSHSSLYDGTHEEAENSPQSNVDEDVIEEEHFQDALPLLQNKSCLPELSLKTSSSSCEDSSDTDSDGYFREKMSIDKLKMVGATYEDPEEMVEVMNNSLHKVKRNLHHSKARREEELCKRYS</sequence>
<evidence type="ECO:0000259" key="14">
    <source>
        <dbReference type="PROSITE" id="PS51140"/>
    </source>
</evidence>
<feature type="domain" description="CUE" evidence="14">
    <location>
        <begin position="300"/>
        <end position="342"/>
    </location>
</feature>
<dbReference type="PANTHER" id="PTHR15067:SF5">
    <property type="entry name" value="E3 UBIQUITIN-PROTEIN LIGASE AMFR"/>
    <property type="match status" value="1"/>
</dbReference>
<keyword evidence="4 12" id="KW-0812">Transmembrane</keyword>
<feature type="compositionally biased region" description="Polar residues" evidence="11">
    <location>
        <begin position="350"/>
        <end position="359"/>
    </location>
</feature>
<evidence type="ECO:0000256" key="5">
    <source>
        <dbReference type="ARBA" id="ARBA00022723"/>
    </source>
</evidence>
<feature type="region of interest" description="Disordered" evidence="11">
    <location>
        <begin position="346"/>
        <end position="373"/>
    </location>
</feature>
<evidence type="ECO:0000256" key="6">
    <source>
        <dbReference type="ARBA" id="ARBA00022771"/>
    </source>
</evidence>
<keyword evidence="16" id="KW-1185">Reference proteome</keyword>
<dbReference type="PROSITE" id="PS51140">
    <property type="entry name" value="CUE"/>
    <property type="match status" value="1"/>
</dbReference>
<feature type="transmembrane region" description="Helical" evidence="12">
    <location>
        <begin position="113"/>
        <end position="134"/>
    </location>
</feature>
<evidence type="ECO:0000256" key="1">
    <source>
        <dbReference type="ARBA" id="ARBA00004141"/>
    </source>
</evidence>
<evidence type="ECO:0000256" key="3">
    <source>
        <dbReference type="ARBA" id="ARBA00022679"/>
    </source>
</evidence>
<dbReference type="GO" id="GO:0005783">
    <property type="term" value="C:endoplasmic reticulum"/>
    <property type="evidence" value="ECO:0007669"/>
    <property type="project" value="TreeGrafter"/>
</dbReference>
<feature type="compositionally biased region" description="Low complexity" evidence="11">
    <location>
        <begin position="289"/>
        <end position="300"/>
    </location>
</feature>
<gene>
    <name evidence="15" type="primary">AMFR</name>
    <name evidence="15" type="ORF">E2C01_013717</name>
</gene>
<keyword evidence="7" id="KW-0862">Zinc</keyword>
<dbReference type="InterPro" id="IPR013083">
    <property type="entry name" value="Znf_RING/FYVE/PHD"/>
</dbReference>
<keyword evidence="8 12" id="KW-1133">Transmembrane helix</keyword>
<dbReference type="Gene3D" id="3.30.40.10">
    <property type="entry name" value="Zinc/RING finger domain, C3HC4 (zinc finger)"/>
    <property type="match status" value="1"/>
</dbReference>
<evidence type="ECO:0000256" key="9">
    <source>
        <dbReference type="ARBA" id="ARBA00023136"/>
    </source>
</evidence>
<evidence type="ECO:0000259" key="13">
    <source>
        <dbReference type="PROSITE" id="PS50089"/>
    </source>
</evidence>
<dbReference type="GO" id="GO:0005829">
    <property type="term" value="C:cytosol"/>
    <property type="evidence" value="ECO:0007669"/>
    <property type="project" value="TreeGrafter"/>
</dbReference>
<evidence type="ECO:0000256" key="11">
    <source>
        <dbReference type="SAM" id="MobiDB-lite"/>
    </source>
</evidence>
<comment type="caution">
    <text evidence="15">The sequence shown here is derived from an EMBL/GenBank/DDBJ whole genome shotgun (WGS) entry which is preliminary data.</text>
</comment>
<keyword evidence="6 10" id="KW-0863">Zinc-finger</keyword>